<feature type="transmembrane region" description="Helical" evidence="1">
    <location>
        <begin position="67"/>
        <end position="87"/>
    </location>
</feature>
<proteinExistence type="predicted"/>
<dbReference type="EMBL" id="CP000267">
    <property type="protein sequence ID" value="ABD70152.1"/>
    <property type="molecule type" value="Genomic_DNA"/>
</dbReference>
<dbReference type="STRING" id="338969.Rfer_2435"/>
<evidence type="ECO:0000256" key="1">
    <source>
        <dbReference type="SAM" id="Phobius"/>
    </source>
</evidence>
<keyword evidence="1" id="KW-0812">Transmembrane</keyword>
<sequence>MRDIRIDVTNEAKQVVAKTIERIGWGLLFIWVGIAFLANVGWGGGLVGIGVIILGAQAARTYFGLKLDKFGLALGVGFAVAGFSRLFHLQLDKAPISGWLVPILFIVAGVAALVSAWRHRPGA</sequence>
<organism evidence="2 3">
    <name type="scientific">Albidiferax ferrireducens (strain ATCC BAA-621 / DSM 15236 / T118)</name>
    <name type="common">Rhodoferax ferrireducens</name>
    <dbReference type="NCBI Taxonomy" id="338969"/>
    <lineage>
        <taxon>Bacteria</taxon>
        <taxon>Pseudomonadati</taxon>
        <taxon>Pseudomonadota</taxon>
        <taxon>Betaproteobacteria</taxon>
        <taxon>Burkholderiales</taxon>
        <taxon>Comamonadaceae</taxon>
        <taxon>Rhodoferax</taxon>
    </lineage>
</organism>
<gene>
    <name evidence="2" type="ordered locus">Rfer_2435</name>
</gene>
<dbReference type="RefSeq" id="WP_011464720.1">
    <property type="nucleotide sequence ID" value="NC_007908.1"/>
</dbReference>
<keyword evidence="1" id="KW-1133">Transmembrane helix</keyword>
<dbReference type="AlphaFoldDB" id="Q21VQ1"/>
<evidence type="ECO:0000313" key="3">
    <source>
        <dbReference type="Proteomes" id="UP000008332"/>
    </source>
</evidence>
<feature type="transmembrane region" description="Helical" evidence="1">
    <location>
        <begin position="99"/>
        <end position="117"/>
    </location>
</feature>
<dbReference type="HOGENOM" id="CLU_2013484_0_0_4"/>
<keyword evidence="3" id="KW-1185">Reference proteome</keyword>
<name>Q21VQ1_ALBFT</name>
<dbReference type="Proteomes" id="UP000008332">
    <property type="component" value="Chromosome"/>
</dbReference>
<evidence type="ECO:0000313" key="2">
    <source>
        <dbReference type="EMBL" id="ABD70152.1"/>
    </source>
</evidence>
<dbReference type="OrthoDB" id="9155993at2"/>
<dbReference type="KEGG" id="rfr:Rfer_2435"/>
<accession>Q21VQ1</accession>
<reference evidence="3" key="1">
    <citation type="submission" date="2006-02" db="EMBL/GenBank/DDBJ databases">
        <title>Complete sequence of chromosome of Rhodoferax ferrireducens DSM 15236.</title>
        <authorList>
            <person name="Copeland A."/>
            <person name="Lucas S."/>
            <person name="Lapidus A."/>
            <person name="Barry K."/>
            <person name="Detter J.C."/>
            <person name="Glavina del Rio T."/>
            <person name="Hammon N."/>
            <person name="Israni S."/>
            <person name="Pitluck S."/>
            <person name="Brettin T."/>
            <person name="Bruce D."/>
            <person name="Han C."/>
            <person name="Tapia R."/>
            <person name="Gilna P."/>
            <person name="Kiss H."/>
            <person name="Schmutz J."/>
            <person name="Larimer F."/>
            <person name="Land M."/>
            <person name="Kyrpides N."/>
            <person name="Ivanova N."/>
            <person name="Richardson P."/>
        </authorList>
    </citation>
    <scope>NUCLEOTIDE SEQUENCE [LARGE SCALE GENOMIC DNA]</scope>
    <source>
        <strain evidence="3">ATCC BAA-621 / DSM 15236 / T118</strain>
    </source>
</reference>
<protein>
    <submittedName>
        <fullName evidence="2">Uncharacterized protein</fullName>
    </submittedName>
</protein>
<feature type="transmembrane region" description="Helical" evidence="1">
    <location>
        <begin position="28"/>
        <end position="55"/>
    </location>
</feature>
<keyword evidence="1" id="KW-0472">Membrane</keyword>